<dbReference type="AlphaFoldDB" id="A0A3L6QSZ9"/>
<accession>A0A3L6QSZ9</accession>
<dbReference type="Pfam" id="PF00657">
    <property type="entry name" value="Lipase_GDSL"/>
    <property type="match status" value="1"/>
</dbReference>
<dbReference type="GO" id="GO:0016788">
    <property type="term" value="F:hydrolase activity, acting on ester bonds"/>
    <property type="evidence" value="ECO:0007669"/>
    <property type="project" value="InterPro"/>
</dbReference>
<dbReference type="PANTHER" id="PTHR46020:SF4">
    <property type="entry name" value="OS04G0650200 PROTEIN"/>
    <property type="match status" value="1"/>
</dbReference>
<keyword evidence="2" id="KW-0378">Hydrolase</keyword>
<dbReference type="GO" id="GO:0006629">
    <property type="term" value="P:lipid metabolic process"/>
    <property type="evidence" value="ECO:0007669"/>
    <property type="project" value="UniProtKB-KW"/>
</dbReference>
<reference evidence="5" key="1">
    <citation type="journal article" date="2019" name="Nat. Commun.">
        <title>The genome of broomcorn millet.</title>
        <authorList>
            <person name="Zou C."/>
            <person name="Miki D."/>
            <person name="Li D."/>
            <person name="Tang Q."/>
            <person name="Xiao L."/>
            <person name="Rajput S."/>
            <person name="Deng P."/>
            <person name="Jia W."/>
            <person name="Huang R."/>
            <person name="Zhang M."/>
            <person name="Sun Y."/>
            <person name="Hu J."/>
            <person name="Fu X."/>
            <person name="Schnable P.S."/>
            <person name="Li F."/>
            <person name="Zhang H."/>
            <person name="Feng B."/>
            <person name="Zhu X."/>
            <person name="Liu R."/>
            <person name="Schnable J.C."/>
            <person name="Zhu J.-K."/>
            <person name="Zhang H."/>
        </authorList>
    </citation>
    <scope>NUCLEOTIDE SEQUENCE [LARGE SCALE GENOMIC DNA]</scope>
</reference>
<organism evidence="4 5">
    <name type="scientific">Panicum miliaceum</name>
    <name type="common">Proso millet</name>
    <name type="synonym">Broomcorn millet</name>
    <dbReference type="NCBI Taxonomy" id="4540"/>
    <lineage>
        <taxon>Eukaryota</taxon>
        <taxon>Viridiplantae</taxon>
        <taxon>Streptophyta</taxon>
        <taxon>Embryophyta</taxon>
        <taxon>Tracheophyta</taxon>
        <taxon>Spermatophyta</taxon>
        <taxon>Magnoliopsida</taxon>
        <taxon>Liliopsida</taxon>
        <taxon>Poales</taxon>
        <taxon>Poaceae</taxon>
        <taxon>PACMAD clade</taxon>
        <taxon>Panicoideae</taxon>
        <taxon>Panicodae</taxon>
        <taxon>Paniceae</taxon>
        <taxon>Panicinae</taxon>
        <taxon>Panicum</taxon>
        <taxon>Panicum sect. Panicum</taxon>
    </lineage>
</organism>
<dbReference type="OrthoDB" id="668524at2759"/>
<name>A0A3L6QSZ9_PANMI</name>
<comment type="caution">
    <text evidence="4">The sequence shown here is derived from an EMBL/GenBank/DDBJ whole genome shotgun (WGS) entry which is preliminary data.</text>
</comment>
<evidence type="ECO:0000313" key="5">
    <source>
        <dbReference type="Proteomes" id="UP000275267"/>
    </source>
</evidence>
<gene>
    <name evidence="4" type="ORF">C2845_PM04G29960</name>
</gene>
<proteinExistence type="inferred from homology"/>
<dbReference type="Gene3D" id="3.40.50.1110">
    <property type="entry name" value="SGNH hydrolase"/>
    <property type="match status" value="1"/>
</dbReference>
<protein>
    <submittedName>
        <fullName evidence="4">GDSL esterase/lipase</fullName>
    </submittedName>
</protein>
<dbReference type="PANTHER" id="PTHR46020">
    <property type="entry name" value="OSJNBB0059K02.9 PROTEIN"/>
    <property type="match status" value="1"/>
</dbReference>
<evidence type="ECO:0000256" key="1">
    <source>
        <dbReference type="ARBA" id="ARBA00008668"/>
    </source>
</evidence>
<dbReference type="InterPro" id="IPR036514">
    <property type="entry name" value="SGNH_hydro_sf"/>
</dbReference>
<dbReference type="InterPro" id="IPR001087">
    <property type="entry name" value="GDSL"/>
</dbReference>
<evidence type="ECO:0000256" key="3">
    <source>
        <dbReference type="ARBA" id="ARBA00023098"/>
    </source>
</evidence>
<keyword evidence="3" id="KW-0443">Lipid metabolism</keyword>
<comment type="similarity">
    <text evidence="1">Belongs to the 'GDSL' lipolytic enzyme family.</text>
</comment>
<dbReference type="EMBL" id="PQIB02000011">
    <property type="protein sequence ID" value="RLM86384.1"/>
    <property type="molecule type" value="Genomic_DNA"/>
</dbReference>
<dbReference type="STRING" id="4540.A0A3L6QSZ9"/>
<keyword evidence="5" id="KW-1185">Reference proteome</keyword>
<dbReference type="Proteomes" id="UP000275267">
    <property type="component" value="Unassembled WGS sequence"/>
</dbReference>
<sequence length="163" mass="18269">MAFAQYISNVTDGIVDGVRKLQDLGVGTVPVNLLPPLGCAPLNTRADNYARCEKDKITGVHNKHLTQKLRDDDSVLLLDLNAVFKGIVTPKTQKLFYHRHTPCCESIDENGFCGQVDGEGNLQYTLCDRPYTYFYWDSTNPTQAGWKAVMEQLEGPIREYLGI</sequence>
<evidence type="ECO:0000313" key="4">
    <source>
        <dbReference type="EMBL" id="RLM86384.1"/>
    </source>
</evidence>
<evidence type="ECO:0000256" key="2">
    <source>
        <dbReference type="ARBA" id="ARBA00022801"/>
    </source>
</evidence>